<dbReference type="EMBL" id="JAJEPR010000008">
    <property type="protein sequence ID" value="MCC2189503.1"/>
    <property type="molecule type" value="Genomic_DNA"/>
</dbReference>
<dbReference type="PROSITE" id="PS50005">
    <property type="entry name" value="TPR"/>
    <property type="match status" value="1"/>
</dbReference>
<name>A0AAE3DS91_9FIRM</name>
<evidence type="ECO:0008006" key="5">
    <source>
        <dbReference type="Google" id="ProtNLM"/>
    </source>
</evidence>
<evidence type="ECO:0000256" key="2">
    <source>
        <dbReference type="SAM" id="MobiDB-lite"/>
    </source>
</evidence>
<dbReference type="InterPro" id="IPR027417">
    <property type="entry name" value="P-loop_NTPase"/>
</dbReference>
<dbReference type="Proteomes" id="UP001197875">
    <property type="component" value="Unassembled WGS sequence"/>
</dbReference>
<dbReference type="SUPFAM" id="SSF48452">
    <property type="entry name" value="TPR-like"/>
    <property type="match status" value="1"/>
</dbReference>
<dbReference type="RefSeq" id="WP_227614843.1">
    <property type="nucleotide sequence ID" value="NZ_JAJEPR010000008.1"/>
</dbReference>
<dbReference type="InterPro" id="IPR011990">
    <property type="entry name" value="TPR-like_helical_dom_sf"/>
</dbReference>
<evidence type="ECO:0000256" key="1">
    <source>
        <dbReference type="PROSITE-ProRule" id="PRU00339"/>
    </source>
</evidence>
<dbReference type="SUPFAM" id="SSF52540">
    <property type="entry name" value="P-loop containing nucleoside triphosphate hydrolases"/>
    <property type="match status" value="1"/>
</dbReference>
<dbReference type="InterPro" id="IPR019734">
    <property type="entry name" value="TPR_rpt"/>
</dbReference>
<feature type="compositionally biased region" description="Basic and acidic residues" evidence="2">
    <location>
        <begin position="451"/>
        <end position="461"/>
    </location>
</feature>
<reference evidence="3 4" key="1">
    <citation type="submission" date="2021-10" db="EMBL/GenBank/DDBJ databases">
        <title>Anaerobic single-cell dispensing facilitates the cultivation of human gut bacteria.</title>
        <authorList>
            <person name="Afrizal A."/>
        </authorList>
    </citation>
    <scope>NUCLEOTIDE SEQUENCE [LARGE SCALE GENOMIC DNA]</scope>
    <source>
        <strain evidence="3 4">CLA-AA-H277</strain>
    </source>
</reference>
<feature type="compositionally biased region" description="Basic and acidic residues" evidence="2">
    <location>
        <begin position="469"/>
        <end position="479"/>
    </location>
</feature>
<sequence>MDKYEYSLKLDEIKKLVTSGNYEEAVKVADTVEWKRVRNTRTLCMVSEIYEANDRLEDSKEILLRAYRRSQTTRTILFRLTEVAIKMKEFDEAVEYYSEFVNAAPNDTSRYILKYEIYKGRGSSLEDQISILEEYKEAEYTEQWGYELAKLYYQAGEKQKCIESCDDLVLWFRQGKYVIKALELKRSLTDLTPVQQAIYDHRDEMMPIKERVEAAVPELEKIIVDKMPSNETDAITENIISETQKELAQAVSQHTAAAEQEVLEPVQDQSWRYATGGTTRVMPTDAVKETLQQENTTAAPDTAFDAQQLQKELAESMREIISGIHPAETEAEIVEPKNDMSFFEDRAADVSVEQPKESIDDILVSMSGADEAASTAEQEEPEKEIPEMPVMPEQPVEPVKTVAENPNLRPQMQNSGTAASGFAALEAQAAKMRAEAQQAAGLNEQLAARAGVDRDKEEKVKVAAQQQPRTEKPVSRPKAEMPVQQPVMKAQTQAPVNGAGQPTERQTQPQLNVGQPMQGQAPQQMNAGQPVQGQAPQQMDAGQPMQGMAPQQPNGSQPMQGMAPQQPNVGQPMQGMAPQQPNVGQPMQGMAPQPAAMNGQPQPPRQNNVNQAQGVIRMERAGRNAEQAAARQNPYQQAAYRPHQSLTLSQQQMFSYFSTIQGLQEQIAFALNESLIKVQKDKTSRSGNLVITGDPGSGRTTLGIRFAKALCQGRGSSAARVAKIYAEDFNKKDIPSTVAKIAGGTLIIEEAGDLAEESIAQLSKAMEFRTDGLLVILEDEKSYLKELFDKNPTFAEKFTSEISIPIMTNDELVTFGKIYAYDEDYRIDDSATVALYNRISEMQTPEHPVCIADVRDIVDDAIQRSERTGIRKLGRILSHKRYDEDDRVILYEKDFK</sequence>
<feature type="compositionally biased region" description="Low complexity" evidence="2">
    <location>
        <begin position="570"/>
        <end position="581"/>
    </location>
</feature>
<feature type="compositionally biased region" description="Polar residues" evidence="2">
    <location>
        <begin position="554"/>
        <end position="569"/>
    </location>
</feature>
<dbReference type="CDD" id="cd00009">
    <property type="entry name" value="AAA"/>
    <property type="match status" value="1"/>
</dbReference>
<feature type="repeat" description="TPR" evidence="1">
    <location>
        <begin position="74"/>
        <end position="107"/>
    </location>
</feature>
<keyword evidence="4" id="KW-1185">Reference proteome</keyword>
<dbReference type="Gene3D" id="1.25.40.10">
    <property type="entry name" value="Tetratricopeptide repeat domain"/>
    <property type="match status" value="1"/>
</dbReference>
<feature type="region of interest" description="Disordered" evidence="2">
    <location>
        <begin position="450"/>
        <end position="608"/>
    </location>
</feature>
<protein>
    <recommendedName>
        <fullName evidence="5">Stage V sporulation protein K</fullName>
    </recommendedName>
</protein>
<keyword evidence="1" id="KW-0802">TPR repeat</keyword>
<accession>A0AAE3DS91</accession>
<proteinExistence type="predicted"/>
<organism evidence="3 4">
    <name type="scientific">Fusicatenibacter faecihominis</name>
    <dbReference type="NCBI Taxonomy" id="2881276"/>
    <lineage>
        <taxon>Bacteria</taxon>
        <taxon>Bacillati</taxon>
        <taxon>Bacillota</taxon>
        <taxon>Clostridia</taxon>
        <taxon>Lachnospirales</taxon>
        <taxon>Lachnospiraceae</taxon>
        <taxon>Fusicatenibacter</taxon>
    </lineage>
</organism>
<dbReference type="Gene3D" id="3.40.50.300">
    <property type="entry name" value="P-loop containing nucleotide triphosphate hydrolases"/>
    <property type="match status" value="1"/>
</dbReference>
<evidence type="ECO:0000313" key="3">
    <source>
        <dbReference type="EMBL" id="MCC2189503.1"/>
    </source>
</evidence>
<gene>
    <name evidence="3" type="ORF">LKD71_06755</name>
</gene>
<feature type="compositionally biased region" description="Polar residues" evidence="2">
    <location>
        <begin position="503"/>
        <end position="513"/>
    </location>
</feature>
<dbReference type="AlphaFoldDB" id="A0AAE3DS91"/>
<evidence type="ECO:0000313" key="4">
    <source>
        <dbReference type="Proteomes" id="UP001197875"/>
    </source>
</evidence>
<feature type="compositionally biased region" description="Low complexity" evidence="2">
    <location>
        <begin position="514"/>
        <end position="553"/>
    </location>
</feature>
<comment type="caution">
    <text evidence="3">The sequence shown here is derived from an EMBL/GenBank/DDBJ whole genome shotgun (WGS) entry which is preliminary data.</text>
</comment>